<evidence type="ECO:0000313" key="4">
    <source>
        <dbReference type="Proteomes" id="UP000006727"/>
    </source>
</evidence>
<dbReference type="Gramene" id="Pp3c11_8320V3.1">
    <property type="protein sequence ID" value="PAC:32959180.CDS.1"/>
    <property type="gene ID" value="Pp3c11_8320"/>
</dbReference>
<evidence type="ECO:0000313" key="2">
    <source>
        <dbReference type="EMBL" id="PNR44976.1"/>
    </source>
</evidence>
<dbReference type="InterPro" id="IPR056650">
    <property type="entry name" value="DUF7748"/>
</dbReference>
<reference evidence="2 4" key="2">
    <citation type="journal article" date="2018" name="Plant J.">
        <title>The Physcomitrella patens chromosome-scale assembly reveals moss genome structure and evolution.</title>
        <authorList>
            <person name="Lang D."/>
            <person name="Ullrich K.K."/>
            <person name="Murat F."/>
            <person name="Fuchs J."/>
            <person name="Jenkins J."/>
            <person name="Haas F.B."/>
            <person name="Piednoel M."/>
            <person name="Gundlach H."/>
            <person name="Van Bel M."/>
            <person name="Meyberg R."/>
            <person name="Vives C."/>
            <person name="Morata J."/>
            <person name="Symeonidi A."/>
            <person name="Hiss M."/>
            <person name="Muchero W."/>
            <person name="Kamisugi Y."/>
            <person name="Saleh O."/>
            <person name="Blanc G."/>
            <person name="Decker E.L."/>
            <person name="van Gessel N."/>
            <person name="Grimwood J."/>
            <person name="Hayes R.D."/>
            <person name="Graham S.W."/>
            <person name="Gunter L.E."/>
            <person name="McDaniel S.F."/>
            <person name="Hoernstein S.N.W."/>
            <person name="Larsson A."/>
            <person name="Li F.W."/>
            <person name="Perroud P.F."/>
            <person name="Phillips J."/>
            <person name="Ranjan P."/>
            <person name="Rokshar D.S."/>
            <person name="Rothfels C.J."/>
            <person name="Schneider L."/>
            <person name="Shu S."/>
            <person name="Stevenson D.W."/>
            <person name="Thummler F."/>
            <person name="Tillich M."/>
            <person name="Villarreal Aguilar J.C."/>
            <person name="Widiez T."/>
            <person name="Wong G.K."/>
            <person name="Wymore A."/>
            <person name="Zhang Y."/>
            <person name="Zimmer A.D."/>
            <person name="Quatrano R.S."/>
            <person name="Mayer K.F.X."/>
            <person name="Goodstein D."/>
            <person name="Casacuberta J.M."/>
            <person name="Vandepoele K."/>
            <person name="Reski R."/>
            <person name="Cuming A.C."/>
            <person name="Tuskan G.A."/>
            <person name="Maumus F."/>
            <person name="Salse J."/>
            <person name="Schmutz J."/>
            <person name="Rensing S.A."/>
        </authorList>
    </citation>
    <scope>NUCLEOTIDE SEQUENCE [LARGE SCALE GENOMIC DNA]</scope>
    <source>
        <strain evidence="3 4">cv. Gransden 2004</strain>
    </source>
</reference>
<dbReference type="EnsemblPlants" id="Pp3c11_8320V3.2">
    <property type="protein sequence ID" value="PAC:32959181.CDS.1"/>
    <property type="gene ID" value="Pp3c11_8320"/>
</dbReference>
<protein>
    <recommendedName>
        <fullName evidence="1">DUF7748 domain-containing protein</fullName>
    </recommendedName>
</protein>
<dbReference type="PaxDb" id="3218-PP1S239_52V6.1"/>
<dbReference type="Pfam" id="PF24928">
    <property type="entry name" value="DUF7748"/>
    <property type="match status" value="1"/>
</dbReference>
<gene>
    <name evidence="2" type="ORF">PHYPA_014746</name>
</gene>
<proteinExistence type="predicted"/>
<sequence length="120" mass="13552">MTNDMLTAMILNETNRELELAVVNLNSSFPLASVRSKGGDYTMRLGMNWAFREFLLTCKSGGEKLSVNSDDFCDYKLITVQEIEGKLILKKVLRKNESSDCNSTVDSKMGKKFGKRIVWS</sequence>
<keyword evidence="4" id="KW-1185">Reference proteome</keyword>
<dbReference type="EnsemblPlants" id="Pp3c11_8320V3.1">
    <property type="protein sequence ID" value="PAC:32959180.CDS.1"/>
    <property type="gene ID" value="Pp3c11_8320"/>
</dbReference>
<dbReference type="PANTHER" id="PTHR48468">
    <property type="entry name" value="PLASTOCYANIN-LIKE DOMAIN-CONTAINING PROTEIN"/>
    <property type="match status" value="1"/>
</dbReference>
<evidence type="ECO:0000313" key="3">
    <source>
        <dbReference type="EnsemblPlants" id="PAC:32959180.CDS.1"/>
    </source>
</evidence>
<dbReference type="AlphaFoldDB" id="A0A2K1JTZ6"/>
<dbReference type="InParanoid" id="A0A2K1JTZ6"/>
<reference evidence="3" key="3">
    <citation type="submission" date="2020-12" db="UniProtKB">
        <authorList>
            <consortium name="EnsemblPlants"/>
        </authorList>
    </citation>
    <scope>IDENTIFICATION</scope>
</reference>
<reference evidence="2 4" key="1">
    <citation type="journal article" date="2008" name="Science">
        <title>The Physcomitrella genome reveals evolutionary insights into the conquest of land by plants.</title>
        <authorList>
            <person name="Rensing S."/>
            <person name="Lang D."/>
            <person name="Zimmer A."/>
            <person name="Terry A."/>
            <person name="Salamov A."/>
            <person name="Shapiro H."/>
            <person name="Nishiyama T."/>
            <person name="Perroud P.-F."/>
            <person name="Lindquist E."/>
            <person name="Kamisugi Y."/>
            <person name="Tanahashi T."/>
            <person name="Sakakibara K."/>
            <person name="Fujita T."/>
            <person name="Oishi K."/>
            <person name="Shin-I T."/>
            <person name="Kuroki Y."/>
            <person name="Toyoda A."/>
            <person name="Suzuki Y."/>
            <person name="Hashimoto A."/>
            <person name="Yamaguchi K."/>
            <person name="Sugano A."/>
            <person name="Kohara Y."/>
            <person name="Fujiyama A."/>
            <person name="Anterola A."/>
            <person name="Aoki S."/>
            <person name="Ashton N."/>
            <person name="Barbazuk W.B."/>
            <person name="Barker E."/>
            <person name="Bennetzen J."/>
            <person name="Bezanilla M."/>
            <person name="Blankenship R."/>
            <person name="Cho S.H."/>
            <person name="Dutcher S."/>
            <person name="Estelle M."/>
            <person name="Fawcett J.A."/>
            <person name="Gundlach H."/>
            <person name="Hanada K."/>
            <person name="Heyl A."/>
            <person name="Hicks K.A."/>
            <person name="Hugh J."/>
            <person name="Lohr M."/>
            <person name="Mayer K."/>
            <person name="Melkozernov A."/>
            <person name="Murata T."/>
            <person name="Nelson D."/>
            <person name="Pils B."/>
            <person name="Prigge M."/>
            <person name="Reiss B."/>
            <person name="Renner T."/>
            <person name="Rombauts S."/>
            <person name="Rushton P."/>
            <person name="Sanderfoot A."/>
            <person name="Schween G."/>
            <person name="Shiu S.-H."/>
            <person name="Stueber K."/>
            <person name="Theodoulou F.L."/>
            <person name="Tu H."/>
            <person name="Van de Peer Y."/>
            <person name="Verrier P.J."/>
            <person name="Waters E."/>
            <person name="Wood A."/>
            <person name="Yang L."/>
            <person name="Cove D."/>
            <person name="Cuming A."/>
            <person name="Hasebe M."/>
            <person name="Lucas S."/>
            <person name="Mishler D.B."/>
            <person name="Reski R."/>
            <person name="Grigoriev I."/>
            <person name="Quatrano R.S."/>
            <person name="Boore J.L."/>
        </authorList>
    </citation>
    <scope>NUCLEOTIDE SEQUENCE [LARGE SCALE GENOMIC DNA]</scope>
    <source>
        <strain evidence="3 4">cv. Gransden 2004</strain>
    </source>
</reference>
<feature type="domain" description="DUF7748" evidence="1">
    <location>
        <begin position="7"/>
        <end position="95"/>
    </location>
</feature>
<organism evidence="2">
    <name type="scientific">Physcomitrium patens</name>
    <name type="common">Spreading-leaved earth moss</name>
    <name type="synonym">Physcomitrella patens</name>
    <dbReference type="NCBI Taxonomy" id="3218"/>
    <lineage>
        <taxon>Eukaryota</taxon>
        <taxon>Viridiplantae</taxon>
        <taxon>Streptophyta</taxon>
        <taxon>Embryophyta</taxon>
        <taxon>Bryophyta</taxon>
        <taxon>Bryophytina</taxon>
        <taxon>Bryopsida</taxon>
        <taxon>Funariidae</taxon>
        <taxon>Funariales</taxon>
        <taxon>Funariaceae</taxon>
        <taxon>Physcomitrium</taxon>
    </lineage>
</organism>
<evidence type="ECO:0000259" key="1">
    <source>
        <dbReference type="Pfam" id="PF24928"/>
    </source>
</evidence>
<dbReference type="Gramene" id="Pp3c11_8320V3.2">
    <property type="protein sequence ID" value="PAC:32959181.CDS.1"/>
    <property type="gene ID" value="Pp3c11_8320"/>
</dbReference>
<name>A0A2K1JTZ6_PHYPA</name>
<dbReference type="PANTHER" id="PTHR48468:SF1">
    <property type="entry name" value="PLASTOCYANIN-LIKE DOMAIN-CONTAINING PROTEIN"/>
    <property type="match status" value="1"/>
</dbReference>
<dbReference type="EMBL" id="ABEU02000011">
    <property type="protein sequence ID" value="PNR44976.1"/>
    <property type="molecule type" value="Genomic_DNA"/>
</dbReference>
<accession>A0A2K1JTZ6</accession>
<dbReference type="Proteomes" id="UP000006727">
    <property type="component" value="Chromosome 11"/>
</dbReference>